<dbReference type="CDD" id="cd10845">
    <property type="entry name" value="DSRM_RNAse_III_family"/>
    <property type="match status" value="1"/>
</dbReference>
<dbReference type="Gene3D" id="1.10.1520.10">
    <property type="entry name" value="Ribonuclease III domain"/>
    <property type="match status" value="1"/>
</dbReference>
<comment type="subcellular location">
    <subcellularLocation>
        <location evidence="8">Cytoplasm</location>
    </subcellularLocation>
</comment>
<evidence type="ECO:0000259" key="9">
    <source>
        <dbReference type="PROSITE" id="PS50137"/>
    </source>
</evidence>
<comment type="catalytic activity">
    <reaction evidence="1 8">
        <text>Endonucleolytic cleavage to 5'-phosphomonoester.</text>
        <dbReference type="EC" id="3.1.26.3"/>
    </reaction>
</comment>
<keyword evidence="7 8" id="KW-0694">RNA-binding</keyword>
<comment type="caution">
    <text evidence="11">The sequence shown here is derived from an EMBL/GenBank/DDBJ whole genome shotgun (WGS) entry which is preliminary data.</text>
</comment>
<evidence type="ECO:0000256" key="3">
    <source>
        <dbReference type="ARBA" id="ARBA00022664"/>
    </source>
</evidence>
<dbReference type="Gene3D" id="3.30.160.20">
    <property type="match status" value="1"/>
</dbReference>
<comment type="cofactor">
    <cofactor evidence="8">
        <name>Mg(2+)</name>
        <dbReference type="ChEBI" id="CHEBI:18420"/>
    </cofactor>
</comment>
<dbReference type="PANTHER" id="PTHR11207">
    <property type="entry name" value="RIBONUCLEASE III"/>
    <property type="match status" value="1"/>
</dbReference>
<proteinExistence type="inferred from homology"/>
<evidence type="ECO:0000256" key="2">
    <source>
        <dbReference type="ARBA" id="ARBA00010183"/>
    </source>
</evidence>
<dbReference type="GO" id="GO:0004525">
    <property type="term" value="F:ribonuclease III activity"/>
    <property type="evidence" value="ECO:0007669"/>
    <property type="project" value="UniProtKB-EC"/>
</dbReference>
<keyword evidence="6 8" id="KW-0378">Hydrolase</keyword>
<dbReference type="SUPFAM" id="SSF69065">
    <property type="entry name" value="RNase III domain-like"/>
    <property type="match status" value="1"/>
</dbReference>
<name>A0ABT5YJ95_9PROT</name>
<feature type="domain" description="RNase III" evidence="10">
    <location>
        <begin position="22"/>
        <end position="145"/>
    </location>
</feature>
<dbReference type="InterPro" id="IPR011907">
    <property type="entry name" value="RNase_III"/>
</dbReference>
<keyword evidence="8" id="KW-0479">Metal-binding</keyword>
<reference evidence="11 12" key="1">
    <citation type="submission" date="2023-03" db="EMBL/GenBank/DDBJ databases">
        <title>Fodinicurvata sp. CAU 1616 isolated from sea sendiment.</title>
        <authorList>
            <person name="Kim W."/>
        </authorList>
    </citation>
    <scope>NUCLEOTIDE SEQUENCE [LARGE SCALE GENOMIC DNA]</scope>
    <source>
        <strain evidence="11 12">CAU 1616</strain>
    </source>
</reference>
<dbReference type="Pfam" id="PF14622">
    <property type="entry name" value="Ribonucleas_3_3"/>
    <property type="match status" value="1"/>
</dbReference>
<evidence type="ECO:0000256" key="1">
    <source>
        <dbReference type="ARBA" id="ARBA00000109"/>
    </source>
</evidence>
<keyword evidence="8" id="KW-0460">Magnesium</keyword>
<feature type="binding site" evidence="8">
    <location>
        <position position="131"/>
    </location>
    <ligand>
        <name>Mg(2+)</name>
        <dbReference type="ChEBI" id="CHEBI:18420"/>
    </ligand>
</feature>
<gene>
    <name evidence="8 11" type="primary">rnc</name>
    <name evidence="11" type="ORF">P2G67_03245</name>
</gene>
<keyword evidence="12" id="KW-1185">Reference proteome</keyword>
<keyword evidence="8" id="KW-0963">Cytoplasm</keyword>
<feature type="active site" evidence="8">
    <location>
        <position position="62"/>
    </location>
</feature>
<evidence type="ECO:0000313" key="12">
    <source>
        <dbReference type="Proteomes" id="UP001215503"/>
    </source>
</evidence>
<keyword evidence="8" id="KW-0699">rRNA-binding</keyword>
<evidence type="ECO:0000313" key="11">
    <source>
        <dbReference type="EMBL" id="MDF2094987.1"/>
    </source>
</evidence>
<dbReference type="InterPro" id="IPR036389">
    <property type="entry name" value="RNase_III_sf"/>
</dbReference>
<feature type="domain" description="DRBM" evidence="9">
    <location>
        <begin position="170"/>
        <end position="239"/>
    </location>
</feature>
<dbReference type="EMBL" id="JARHUD010000002">
    <property type="protein sequence ID" value="MDF2094987.1"/>
    <property type="molecule type" value="Genomic_DNA"/>
</dbReference>
<dbReference type="CDD" id="cd00593">
    <property type="entry name" value="RIBOc"/>
    <property type="match status" value="1"/>
</dbReference>
<accession>A0ABT5YJ95</accession>
<keyword evidence="8" id="KW-0819">tRNA processing</keyword>
<comment type="function">
    <text evidence="8">Digests double-stranded RNA. Involved in the processing of primary rRNA transcript to yield the immediate precursors to the large and small rRNAs (23S and 16S). Processes some mRNAs, and tRNAs when they are encoded in the rRNA operon. Processes pre-crRNA and tracrRNA of type II CRISPR loci if present in the organism.</text>
</comment>
<comment type="subunit">
    <text evidence="8">Homodimer.</text>
</comment>
<protein>
    <recommendedName>
        <fullName evidence="8">Ribonuclease 3</fullName>
        <ecNumber evidence="8">3.1.26.3</ecNumber>
    </recommendedName>
    <alternativeName>
        <fullName evidence="8">Ribonuclease III</fullName>
        <shortName evidence="8">RNase III</shortName>
    </alternativeName>
</protein>
<feature type="binding site" evidence="8">
    <location>
        <position position="134"/>
    </location>
    <ligand>
        <name>Mg(2+)</name>
        <dbReference type="ChEBI" id="CHEBI:18420"/>
    </ligand>
</feature>
<dbReference type="PROSITE" id="PS50137">
    <property type="entry name" value="DS_RBD"/>
    <property type="match status" value="1"/>
</dbReference>
<dbReference type="Pfam" id="PF00035">
    <property type="entry name" value="dsrm"/>
    <property type="match status" value="1"/>
</dbReference>
<dbReference type="SMART" id="SM00358">
    <property type="entry name" value="DSRM"/>
    <property type="match status" value="1"/>
</dbReference>
<keyword evidence="8" id="KW-0698">rRNA processing</keyword>
<dbReference type="EC" id="3.1.26.3" evidence="8"/>
<evidence type="ECO:0000256" key="4">
    <source>
        <dbReference type="ARBA" id="ARBA00022722"/>
    </source>
</evidence>
<dbReference type="HAMAP" id="MF_00104">
    <property type="entry name" value="RNase_III"/>
    <property type="match status" value="1"/>
</dbReference>
<dbReference type="PROSITE" id="PS00517">
    <property type="entry name" value="RNASE_3_1"/>
    <property type="match status" value="1"/>
</dbReference>
<dbReference type="SMART" id="SM00535">
    <property type="entry name" value="RIBOc"/>
    <property type="match status" value="1"/>
</dbReference>
<dbReference type="SUPFAM" id="SSF54768">
    <property type="entry name" value="dsRNA-binding domain-like"/>
    <property type="match status" value="1"/>
</dbReference>
<evidence type="ECO:0000259" key="10">
    <source>
        <dbReference type="PROSITE" id="PS50142"/>
    </source>
</evidence>
<organism evidence="11 12">
    <name type="scientific">Aquibaculum arenosum</name>
    <dbReference type="NCBI Taxonomy" id="3032591"/>
    <lineage>
        <taxon>Bacteria</taxon>
        <taxon>Pseudomonadati</taxon>
        <taxon>Pseudomonadota</taxon>
        <taxon>Alphaproteobacteria</taxon>
        <taxon>Rhodospirillales</taxon>
        <taxon>Rhodovibrionaceae</taxon>
        <taxon>Aquibaculum</taxon>
    </lineage>
</organism>
<dbReference type="PANTHER" id="PTHR11207:SF0">
    <property type="entry name" value="RIBONUCLEASE 3"/>
    <property type="match status" value="1"/>
</dbReference>
<dbReference type="InterPro" id="IPR014720">
    <property type="entry name" value="dsRBD_dom"/>
</dbReference>
<feature type="active site" evidence="8">
    <location>
        <position position="134"/>
    </location>
</feature>
<evidence type="ECO:0000256" key="6">
    <source>
        <dbReference type="ARBA" id="ARBA00022801"/>
    </source>
</evidence>
<dbReference type="NCBIfam" id="TIGR02191">
    <property type="entry name" value="RNaseIII"/>
    <property type="match status" value="1"/>
</dbReference>
<dbReference type="Proteomes" id="UP001215503">
    <property type="component" value="Unassembled WGS sequence"/>
</dbReference>
<dbReference type="PROSITE" id="PS50142">
    <property type="entry name" value="RNASE_3_2"/>
    <property type="match status" value="1"/>
</dbReference>
<comment type="similarity">
    <text evidence="2">Belongs to the ribonuclease III family.</text>
</comment>
<keyword evidence="5 8" id="KW-0255">Endonuclease</keyword>
<keyword evidence="3 8" id="KW-0507">mRNA processing</keyword>
<evidence type="ECO:0000256" key="8">
    <source>
        <dbReference type="HAMAP-Rule" id="MF_00104"/>
    </source>
</evidence>
<dbReference type="RefSeq" id="WP_275819986.1">
    <property type="nucleotide sequence ID" value="NZ_JARHUD010000002.1"/>
</dbReference>
<sequence>MSKPRPAGSRRKGARELLPEDLQAFSQGLGHHFREPDLLTEAVTHASTDGGRSYERLEFLGDRVLGLLVADMLYRRFVAEPEGALAKRYAALVREDTLAQVAHALNLGSHLRLSPSVADGGGRDNPAILADSCEALLGALYLDGGLAAVRPLVERFWQPLLEADLKPPQDNKTALQEWAQGRGLPLPNYREVGRSGSAHEPVFAVRVSIDGQEAADGSGRSKRAAEQAAAGELLERLRGTVEPEA</sequence>
<feature type="binding site" evidence="8">
    <location>
        <position position="58"/>
    </location>
    <ligand>
        <name>Mg(2+)</name>
        <dbReference type="ChEBI" id="CHEBI:18420"/>
    </ligand>
</feature>
<dbReference type="InterPro" id="IPR000999">
    <property type="entry name" value="RNase_III_dom"/>
</dbReference>
<evidence type="ECO:0000256" key="7">
    <source>
        <dbReference type="ARBA" id="ARBA00022884"/>
    </source>
</evidence>
<keyword evidence="4 8" id="KW-0540">Nuclease</keyword>
<evidence type="ECO:0000256" key="5">
    <source>
        <dbReference type="ARBA" id="ARBA00022759"/>
    </source>
</evidence>